<feature type="transmembrane region" description="Helical" evidence="1">
    <location>
        <begin position="7"/>
        <end position="26"/>
    </location>
</feature>
<gene>
    <name evidence="2" type="ORF">BFP71_09535</name>
</gene>
<protein>
    <recommendedName>
        <fullName evidence="4">Nitrogen fixation protein FixH</fullName>
    </recommendedName>
</protein>
<dbReference type="Pfam" id="PF05751">
    <property type="entry name" value="FixH"/>
    <property type="match status" value="1"/>
</dbReference>
<keyword evidence="1" id="KW-1133">Transmembrane helix</keyword>
<dbReference type="EMBL" id="MDGQ01000005">
    <property type="protein sequence ID" value="OEJ99793.1"/>
    <property type="molecule type" value="Genomic_DNA"/>
</dbReference>
<evidence type="ECO:0000313" key="3">
    <source>
        <dbReference type="Proteomes" id="UP000095552"/>
    </source>
</evidence>
<dbReference type="OrthoDB" id="1493774at2"/>
<organism evidence="2 3">
    <name type="scientific">Roseivirga misakiensis</name>
    <dbReference type="NCBI Taxonomy" id="1563681"/>
    <lineage>
        <taxon>Bacteria</taxon>
        <taxon>Pseudomonadati</taxon>
        <taxon>Bacteroidota</taxon>
        <taxon>Cytophagia</taxon>
        <taxon>Cytophagales</taxon>
        <taxon>Roseivirgaceae</taxon>
        <taxon>Roseivirga</taxon>
    </lineage>
</organism>
<keyword evidence="1" id="KW-0812">Transmembrane</keyword>
<keyword evidence="1" id="KW-0472">Membrane</keyword>
<accession>A0A1E5SL25</accession>
<proteinExistence type="predicted"/>
<dbReference type="Proteomes" id="UP000095552">
    <property type="component" value="Unassembled WGS sequence"/>
</dbReference>
<dbReference type="AlphaFoldDB" id="A0A1E5SL25"/>
<keyword evidence="3" id="KW-1185">Reference proteome</keyword>
<evidence type="ECO:0008006" key="4">
    <source>
        <dbReference type="Google" id="ProtNLM"/>
    </source>
</evidence>
<name>A0A1E5SL25_9BACT</name>
<sequence>MNWGNKIVVAFIGFVGVLFTMVYVSVNTDFNLVEEDYYEKELAYEDQIQRIKNHNELAQKPTFKINRSTFQVELAFPDQLVDSIVEGQVMFYRPNTDRYDKEIPLKFNEEGKLLIDVSTYPVGAWKLKINWSDREKEYYKEIAFVI</sequence>
<evidence type="ECO:0000256" key="1">
    <source>
        <dbReference type="SAM" id="Phobius"/>
    </source>
</evidence>
<evidence type="ECO:0000313" key="2">
    <source>
        <dbReference type="EMBL" id="OEJ99793.1"/>
    </source>
</evidence>
<dbReference type="InterPro" id="IPR008620">
    <property type="entry name" value="FixH"/>
</dbReference>
<reference evidence="2 3" key="1">
    <citation type="submission" date="2016-08" db="EMBL/GenBank/DDBJ databases">
        <title>Draft genome of Fabibacter sp. strain SK-8.</title>
        <authorList>
            <person name="Wong S.-K."/>
            <person name="Hamasaki K."/>
            <person name="Yoshizawa S."/>
        </authorList>
    </citation>
    <scope>NUCLEOTIDE SEQUENCE [LARGE SCALE GENOMIC DNA]</scope>
    <source>
        <strain evidence="2 3">SK-8</strain>
    </source>
</reference>
<comment type="caution">
    <text evidence="2">The sequence shown here is derived from an EMBL/GenBank/DDBJ whole genome shotgun (WGS) entry which is preliminary data.</text>
</comment>
<dbReference type="STRING" id="1563681.BFP71_09535"/>
<dbReference type="RefSeq" id="WP_069835255.1">
    <property type="nucleotide sequence ID" value="NZ_MDGQ01000005.1"/>
</dbReference>